<dbReference type="PANTHER" id="PTHR35504">
    <property type="entry name" value="PROTEIN EMBRYONIC FLOWER 1"/>
    <property type="match status" value="1"/>
</dbReference>
<feature type="region of interest" description="Disordered" evidence="1">
    <location>
        <begin position="202"/>
        <end position="223"/>
    </location>
</feature>
<dbReference type="PANTHER" id="PTHR35504:SF1">
    <property type="entry name" value="PROTEIN EMBRYONIC FLOWER 1"/>
    <property type="match status" value="1"/>
</dbReference>
<name>A0ABQ7XEQ6_BRANA</name>
<dbReference type="InterPro" id="IPR034583">
    <property type="entry name" value="EMF1"/>
</dbReference>
<reference evidence="2 3" key="1">
    <citation type="submission" date="2021-05" db="EMBL/GenBank/DDBJ databases">
        <title>Genome Assembly of Synthetic Allotetraploid Brassica napus Reveals Homoeologous Exchanges between Subgenomes.</title>
        <authorList>
            <person name="Davis J.T."/>
        </authorList>
    </citation>
    <scope>NUCLEOTIDE SEQUENCE [LARGE SCALE GENOMIC DNA]</scope>
    <source>
        <strain evidence="3">cv. Da-Ae</strain>
        <tissue evidence="2">Seedling</tissue>
    </source>
</reference>
<evidence type="ECO:0000313" key="2">
    <source>
        <dbReference type="EMBL" id="KAH0853616.1"/>
    </source>
</evidence>
<evidence type="ECO:0000256" key="1">
    <source>
        <dbReference type="SAM" id="MobiDB-lite"/>
    </source>
</evidence>
<feature type="compositionally biased region" description="Polar residues" evidence="1">
    <location>
        <begin position="63"/>
        <end position="74"/>
    </location>
</feature>
<proteinExistence type="predicted"/>
<dbReference type="Proteomes" id="UP000824890">
    <property type="component" value="Unassembled WGS sequence"/>
</dbReference>
<gene>
    <name evidence="2" type="ORF">HID58_093039</name>
</gene>
<evidence type="ECO:0000313" key="3">
    <source>
        <dbReference type="Proteomes" id="UP000824890"/>
    </source>
</evidence>
<feature type="region of interest" description="Disordered" evidence="1">
    <location>
        <begin position="1"/>
        <end position="39"/>
    </location>
</feature>
<protein>
    <submittedName>
        <fullName evidence="2">Uncharacterized protein</fullName>
    </submittedName>
</protein>
<sequence length="223" mass="24606">MDPSTKLGMLPQPPPPSDKNTWNLNFVAPPPPPTGSKNVVLVQNSRLGANMVVDLMDPKIGPNTPSDHQGNTKATQRHFPLASQPKGRVDIQTGDSTPWIHHHQEKKTMRKEPVYSSNDQGRFQLLGASDSMKLPLKFHVMGKEKKQNRKAESCGEASAWPPRNSCGTIVCSVSRNPADFTIPEPGNVYMLTGESLKVRKRATYKKKTSLSKQDALKQTTENA</sequence>
<comment type="caution">
    <text evidence="2">The sequence shown here is derived from an EMBL/GenBank/DDBJ whole genome shotgun (WGS) entry which is preliminary data.</text>
</comment>
<feature type="region of interest" description="Disordered" evidence="1">
    <location>
        <begin position="59"/>
        <end position="78"/>
    </location>
</feature>
<accession>A0ABQ7XEQ6</accession>
<feature type="compositionally biased region" description="Polar residues" evidence="1">
    <location>
        <begin position="210"/>
        <end position="223"/>
    </location>
</feature>
<keyword evidence="3" id="KW-1185">Reference proteome</keyword>
<dbReference type="EMBL" id="JAGKQM010000726">
    <property type="protein sequence ID" value="KAH0853616.1"/>
    <property type="molecule type" value="Genomic_DNA"/>
</dbReference>
<organism evidence="2 3">
    <name type="scientific">Brassica napus</name>
    <name type="common">Rape</name>
    <dbReference type="NCBI Taxonomy" id="3708"/>
    <lineage>
        <taxon>Eukaryota</taxon>
        <taxon>Viridiplantae</taxon>
        <taxon>Streptophyta</taxon>
        <taxon>Embryophyta</taxon>
        <taxon>Tracheophyta</taxon>
        <taxon>Spermatophyta</taxon>
        <taxon>Magnoliopsida</taxon>
        <taxon>eudicotyledons</taxon>
        <taxon>Gunneridae</taxon>
        <taxon>Pentapetalae</taxon>
        <taxon>rosids</taxon>
        <taxon>malvids</taxon>
        <taxon>Brassicales</taxon>
        <taxon>Brassicaceae</taxon>
        <taxon>Brassiceae</taxon>
        <taxon>Brassica</taxon>
    </lineage>
</organism>